<reference evidence="8" key="2">
    <citation type="submission" date="2021-08" db="EMBL/GenBank/DDBJ databases">
        <authorList>
            <person name="Eriksson T."/>
        </authorList>
    </citation>
    <scope>NUCLEOTIDE SEQUENCE</scope>
    <source>
        <strain evidence="8">Stoneville</strain>
        <tissue evidence="8">Whole head</tissue>
    </source>
</reference>
<evidence type="ECO:0000313" key="9">
    <source>
        <dbReference type="Proteomes" id="UP000719412"/>
    </source>
</evidence>
<name>A0A8J6H6G0_TENMO</name>
<feature type="domain" description="G-protein coupled receptors family 1 profile" evidence="7">
    <location>
        <begin position="14"/>
        <end position="316"/>
    </location>
</feature>
<reference evidence="8" key="1">
    <citation type="journal article" date="2020" name="J Insects Food Feed">
        <title>The yellow mealworm (Tenebrio molitor) genome: a resource for the emerging insects as food and feed industry.</title>
        <authorList>
            <person name="Eriksson T."/>
            <person name="Andere A."/>
            <person name="Kelstrup H."/>
            <person name="Emery V."/>
            <person name="Picard C."/>
        </authorList>
    </citation>
    <scope>NUCLEOTIDE SEQUENCE</scope>
    <source>
        <strain evidence="8">Stoneville</strain>
        <tissue evidence="8">Whole head</tissue>
    </source>
</reference>
<accession>A0A8J6H6G0</accession>
<protein>
    <recommendedName>
        <fullName evidence="7">G-protein coupled receptors family 1 profile domain-containing protein</fullName>
    </recommendedName>
</protein>
<keyword evidence="9" id="KW-1185">Reference proteome</keyword>
<dbReference type="InterPro" id="IPR000276">
    <property type="entry name" value="GPCR_Rhodpsn"/>
</dbReference>
<evidence type="ECO:0000256" key="4">
    <source>
        <dbReference type="ARBA" id="ARBA00022989"/>
    </source>
</evidence>
<dbReference type="Proteomes" id="UP000719412">
    <property type="component" value="Unassembled WGS sequence"/>
</dbReference>
<sequence>MKCLKNVGQDSVSGIVHVMYILIGPHVTMLGTLATEIKQCVQPLAVADILLMVEYIPYVYYYYIALPKSLDFSYHGAIFMLIHVHITQIFHTTSVCLNLTLAVWRYLALSEPQINSLLLPRYPARKYVICSEFRCTLGIGLSYILPLILCIPTYTALSITTQEIVENKTKYTLYHTDLSEIFKANTTLLQINFWIYAVLIKLLPCCILTVISFWLIRTLFNAKKRKQVLRSCECYALTEIGRPRPDASKSERSADRTTKMLVAVLIMFLITEFPQGIFAFMIGIKGKYLFLECYQLFGEMMDILALLNGAISFILYCFMNKMFRRTFGQLFKKRILGWTLSTCIHAQITDVVPKRPVLTLSKRYRRQRESNRWAPTITSAARRRSVPHHPQPGYKRDARMDNNSLFI</sequence>
<keyword evidence="3 6" id="KW-0812">Transmembrane</keyword>
<feature type="transmembrane region" description="Helical" evidence="6">
    <location>
        <begin position="303"/>
        <end position="323"/>
    </location>
</feature>
<feature type="transmembrane region" description="Helical" evidence="6">
    <location>
        <begin position="193"/>
        <end position="216"/>
    </location>
</feature>
<organism evidence="8 9">
    <name type="scientific">Tenebrio molitor</name>
    <name type="common">Yellow mealworm beetle</name>
    <dbReference type="NCBI Taxonomy" id="7067"/>
    <lineage>
        <taxon>Eukaryota</taxon>
        <taxon>Metazoa</taxon>
        <taxon>Ecdysozoa</taxon>
        <taxon>Arthropoda</taxon>
        <taxon>Hexapoda</taxon>
        <taxon>Insecta</taxon>
        <taxon>Pterygota</taxon>
        <taxon>Neoptera</taxon>
        <taxon>Endopterygota</taxon>
        <taxon>Coleoptera</taxon>
        <taxon>Polyphaga</taxon>
        <taxon>Cucujiformia</taxon>
        <taxon>Tenebrionidae</taxon>
        <taxon>Tenebrio</taxon>
    </lineage>
</organism>
<evidence type="ECO:0000313" key="8">
    <source>
        <dbReference type="EMBL" id="KAH0808591.1"/>
    </source>
</evidence>
<feature type="transmembrane region" description="Helical" evidence="6">
    <location>
        <begin position="12"/>
        <end position="33"/>
    </location>
</feature>
<evidence type="ECO:0000259" key="7">
    <source>
        <dbReference type="PROSITE" id="PS50262"/>
    </source>
</evidence>
<dbReference type="Gene3D" id="1.20.1070.10">
    <property type="entry name" value="Rhodopsin 7-helix transmembrane proteins"/>
    <property type="match status" value="1"/>
</dbReference>
<dbReference type="SUPFAM" id="SSF81321">
    <property type="entry name" value="Family A G protein-coupled receptor-like"/>
    <property type="match status" value="1"/>
</dbReference>
<dbReference type="EMBL" id="JABDTM020028654">
    <property type="protein sequence ID" value="KAH0808591.1"/>
    <property type="molecule type" value="Genomic_DNA"/>
</dbReference>
<proteinExistence type="inferred from homology"/>
<comment type="subcellular location">
    <subcellularLocation>
        <location evidence="1">Membrane</location>
    </subcellularLocation>
</comment>
<gene>
    <name evidence="8" type="ORF">GEV33_014198</name>
</gene>
<feature type="transmembrane region" description="Helical" evidence="6">
    <location>
        <begin position="45"/>
        <end position="64"/>
    </location>
</feature>
<keyword evidence="4 6" id="KW-1133">Transmembrane helix</keyword>
<evidence type="ECO:0000256" key="5">
    <source>
        <dbReference type="ARBA" id="ARBA00023136"/>
    </source>
</evidence>
<evidence type="ECO:0000256" key="3">
    <source>
        <dbReference type="ARBA" id="ARBA00022692"/>
    </source>
</evidence>
<dbReference type="GO" id="GO:0005886">
    <property type="term" value="C:plasma membrane"/>
    <property type="evidence" value="ECO:0007669"/>
    <property type="project" value="TreeGrafter"/>
</dbReference>
<dbReference type="PANTHER" id="PTHR46273">
    <property type="entry name" value="MYOSUPPRESSIN RECEPTOR 1, ISOFORM B-RELATED"/>
    <property type="match status" value="1"/>
</dbReference>
<keyword evidence="5 6" id="KW-0472">Membrane</keyword>
<feature type="transmembrane region" description="Helical" evidence="6">
    <location>
        <begin position="76"/>
        <end position="104"/>
    </location>
</feature>
<dbReference type="InterPro" id="IPR017452">
    <property type="entry name" value="GPCR_Rhodpsn_7TM"/>
</dbReference>
<dbReference type="PRINTS" id="PR00237">
    <property type="entry name" value="GPCRRHODOPSN"/>
</dbReference>
<dbReference type="PANTHER" id="PTHR46273:SF4">
    <property type="entry name" value="AT19640P"/>
    <property type="match status" value="1"/>
</dbReference>
<dbReference type="PROSITE" id="PS50262">
    <property type="entry name" value="G_PROTEIN_RECEP_F1_2"/>
    <property type="match status" value="1"/>
</dbReference>
<feature type="transmembrane region" description="Helical" evidence="6">
    <location>
        <begin position="260"/>
        <end position="283"/>
    </location>
</feature>
<feature type="transmembrane region" description="Helical" evidence="6">
    <location>
        <begin position="135"/>
        <end position="157"/>
    </location>
</feature>
<dbReference type="GO" id="GO:0008528">
    <property type="term" value="F:G protein-coupled peptide receptor activity"/>
    <property type="evidence" value="ECO:0007669"/>
    <property type="project" value="InterPro"/>
</dbReference>
<dbReference type="AlphaFoldDB" id="A0A8J6H6G0"/>
<dbReference type="Pfam" id="PF10324">
    <property type="entry name" value="7TM_GPCR_Srw"/>
    <property type="match status" value="1"/>
</dbReference>
<evidence type="ECO:0000256" key="6">
    <source>
        <dbReference type="SAM" id="Phobius"/>
    </source>
</evidence>
<comment type="similarity">
    <text evidence="2">Belongs to the G-protein coupled receptor 1 family.</text>
</comment>
<dbReference type="CDD" id="cd14978">
    <property type="entry name" value="7tmA_FMRFamide_R-like"/>
    <property type="match status" value="1"/>
</dbReference>
<evidence type="ECO:0000256" key="1">
    <source>
        <dbReference type="ARBA" id="ARBA00004370"/>
    </source>
</evidence>
<dbReference type="InterPro" id="IPR053219">
    <property type="entry name" value="GPCR_Dmsr-1"/>
</dbReference>
<dbReference type="InterPro" id="IPR019427">
    <property type="entry name" value="7TM_GPCR_serpentine_rcpt_Srw"/>
</dbReference>
<comment type="caution">
    <text evidence="8">The sequence shown here is derived from an EMBL/GenBank/DDBJ whole genome shotgun (WGS) entry which is preliminary data.</text>
</comment>
<evidence type="ECO:0000256" key="2">
    <source>
        <dbReference type="ARBA" id="ARBA00010663"/>
    </source>
</evidence>